<dbReference type="EMBL" id="NQJD01000037">
    <property type="protein sequence ID" value="TAA74166.1"/>
    <property type="molecule type" value="Genomic_DNA"/>
</dbReference>
<organism evidence="1 2">
    <name type="scientific">Candidatus Electronema aureum</name>
    <dbReference type="NCBI Taxonomy" id="2005002"/>
    <lineage>
        <taxon>Bacteria</taxon>
        <taxon>Pseudomonadati</taxon>
        <taxon>Thermodesulfobacteriota</taxon>
        <taxon>Desulfobulbia</taxon>
        <taxon>Desulfobulbales</taxon>
        <taxon>Desulfobulbaceae</taxon>
        <taxon>Candidatus Electronema</taxon>
    </lineage>
</organism>
<accession>A0A521FZH4</accession>
<proteinExistence type="predicted"/>
<protein>
    <submittedName>
        <fullName evidence="1">Uncharacterized protein</fullName>
    </submittedName>
</protein>
<dbReference type="AlphaFoldDB" id="A0A521FZH4"/>
<evidence type="ECO:0000313" key="2">
    <source>
        <dbReference type="Proteomes" id="UP000316238"/>
    </source>
</evidence>
<name>A0A521FZH4_9BACT</name>
<keyword evidence="2" id="KW-1185">Reference proteome</keyword>
<reference evidence="1" key="1">
    <citation type="submission" date="2017-07" db="EMBL/GenBank/DDBJ databases">
        <title>The cable genome - Insights into the physiology and evolution of filamentous bacteria capable of sulfide oxidation via long distance electron transfer.</title>
        <authorList>
            <person name="Thorup C."/>
            <person name="Bjerg J.T."/>
            <person name="Schreiber L."/>
            <person name="Nielsen L.P."/>
            <person name="Kjeldsen K.U."/>
            <person name="Boesen T."/>
            <person name="Boggild A."/>
            <person name="Meysman F."/>
            <person name="Geelhoed J."/>
            <person name="Schramm A."/>
        </authorList>
    </citation>
    <scope>NUCLEOTIDE SEQUENCE [LARGE SCALE GENOMIC DNA]</scope>
    <source>
        <strain evidence="1">GS</strain>
    </source>
</reference>
<gene>
    <name evidence="1" type="ORF">CDV28_13719</name>
</gene>
<evidence type="ECO:0000313" key="1">
    <source>
        <dbReference type="EMBL" id="TAA74166.1"/>
    </source>
</evidence>
<comment type="caution">
    <text evidence="1">The sequence shown here is derived from an EMBL/GenBank/DDBJ whole genome shotgun (WGS) entry which is preliminary data.</text>
</comment>
<dbReference type="Proteomes" id="UP000316238">
    <property type="component" value="Unassembled WGS sequence"/>
</dbReference>
<sequence length="50" mass="5865">MLPKDEKVQKIDLLIPRAYLLIGKIYEQTGAAYFLVYFFDEKIGKIDEKV</sequence>